<evidence type="ECO:0000313" key="4">
    <source>
        <dbReference type="Proteomes" id="UP000790833"/>
    </source>
</evidence>
<evidence type="ECO:0000256" key="2">
    <source>
        <dbReference type="SAM" id="SignalP"/>
    </source>
</evidence>
<dbReference type="SUPFAM" id="SSF82153">
    <property type="entry name" value="FAS1 domain"/>
    <property type="match status" value="1"/>
</dbReference>
<comment type="caution">
    <text evidence="3">The sequence shown here is derived from an EMBL/GenBank/DDBJ whole genome shotgun (WGS) entry which is preliminary data.</text>
</comment>
<feature type="chain" id="PRO_5040319116" description="FAS1 domain-containing protein" evidence="2">
    <location>
        <begin position="20"/>
        <end position="472"/>
    </location>
</feature>
<evidence type="ECO:0008006" key="5">
    <source>
        <dbReference type="Google" id="ProtNLM"/>
    </source>
</evidence>
<dbReference type="AlphaFoldDB" id="A0A9P7V7X1"/>
<feature type="signal peptide" evidence="2">
    <location>
        <begin position="1"/>
        <end position="19"/>
    </location>
</feature>
<name>A0A9P7V7X1_9ASCO</name>
<gene>
    <name evidence="3" type="ORF">KQ657_001312</name>
</gene>
<dbReference type="PANTHER" id="PTHR28156:SF1">
    <property type="entry name" value="FAS1 DOMAIN-CONTAINING PROTEIN YDR262W"/>
    <property type="match status" value="1"/>
</dbReference>
<dbReference type="InterPro" id="IPR040200">
    <property type="entry name" value="Mug57-like"/>
</dbReference>
<keyword evidence="4" id="KW-1185">Reference proteome</keyword>
<dbReference type="RefSeq" id="XP_043048405.1">
    <property type="nucleotide sequence ID" value="XM_043192110.1"/>
</dbReference>
<proteinExistence type="predicted"/>
<protein>
    <recommendedName>
        <fullName evidence="5">FAS1 domain-containing protein</fullName>
    </recommendedName>
</protein>
<reference evidence="3" key="1">
    <citation type="submission" date="2021-03" db="EMBL/GenBank/DDBJ databases">
        <authorList>
            <person name="Palmer J.M."/>
        </authorList>
    </citation>
    <scope>NUCLEOTIDE SEQUENCE</scope>
    <source>
        <strain evidence="3">ARV_011</strain>
    </source>
</reference>
<dbReference type="GeneID" id="66114686"/>
<organism evidence="3 4">
    <name type="scientific">Scheffersomyces spartinae</name>
    <dbReference type="NCBI Taxonomy" id="45513"/>
    <lineage>
        <taxon>Eukaryota</taxon>
        <taxon>Fungi</taxon>
        <taxon>Dikarya</taxon>
        <taxon>Ascomycota</taxon>
        <taxon>Saccharomycotina</taxon>
        <taxon>Pichiomycetes</taxon>
        <taxon>Debaryomycetaceae</taxon>
        <taxon>Scheffersomyces</taxon>
    </lineage>
</organism>
<evidence type="ECO:0000313" key="3">
    <source>
        <dbReference type="EMBL" id="KAG7192855.1"/>
    </source>
</evidence>
<evidence type="ECO:0000256" key="1">
    <source>
        <dbReference type="ARBA" id="ARBA00022729"/>
    </source>
</evidence>
<dbReference type="InterPro" id="IPR036378">
    <property type="entry name" value="FAS1_dom_sf"/>
</dbReference>
<dbReference type="Proteomes" id="UP000790833">
    <property type="component" value="Unassembled WGS sequence"/>
</dbReference>
<dbReference type="EMBL" id="JAHMUF010000015">
    <property type="protein sequence ID" value="KAG7192855.1"/>
    <property type="molecule type" value="Genomic_DNA"/>
</dbReference>
<keyword evidence="1 2" id="KW-0732">Signal</keyword>
<sequence>MKSSFGVAACLTVAVVAQAAAIGTELEPQLVNREGDSEIEVAYGTISKREEDDIVEEPVQIFYGSGTISKRAEDDVLLTVVKRDAAEYGIFVRKRDDGSEEIVVSSLVSRKEDEDAEAHFSVEVFKRAVDDENLVYDFGANNQAEPLIEFTINKRGDVSVVSDPAVATAYAVYSKRGDLEALTAIGKREPKNVVDIHKFVPTKREAKNVVDIHRLVPTKREAKNVVDIHKFIPVKREPKNVVDLKKLITKRDSSDSNDIPVVYATISKRDLSFVPSIEDVLSSLVQRTQQLLQVGTETVSTKADDDFIGDGETSAINTLLDTMPKLTIFANYLRDFDVAELNVAHQNVKRSKHCKGHHKKLMKQNKSKNDHTFVFAPLDLAFDKYTKKPWEYPLAVDTEEDAKHNLNDFIKAHIALGHKLKLEHNYMDNKVSVEDSKVFIDGVQQAKVIEIKRATGLEDYVIVVVDDILVKP</sequence>
<dbReference type="PANTHER" id="PTHR28156">
    <property type="entry name" value="FAS1 DOMAIN-CONTAINING PROTEIN YDR262W"/>
    <property type="match status" value="1"/>
</dbReference>
<accession>A0A9P7V7X1</accession>